<evidence type="ECO:0000256" key="10">
    <source>
        <dbReference type="ARBA" id="ARBA00073635"/>
    </source>
</evidence>
<protein>
    <recommendedName>
        <fullName evidence="10">Molybdopterin-synthase adenylyltransferase</fullName>
        <ecNumber evidence="9">2.7.7.80</ecNumber>
    </recommendedName>
    <alternativeName>
        <fullName evidence="13">MoaD protein adenylase</fullName>
    </alternativeName>
    <alternativeName>
        <fullName evidence="11">Molybdopterin-converting factor subunit 1 adenylase</fullName>
    </alternativeName>
    <alternativeName>
        <fullName evidence="12">Sulfur carrier protein MoaD adenylyltransferase</fullName>
    </alternativeName>
</protein>
<dbReference type="PANTHER" id="PTHR10953">
    <property type="entry name" value="UBIQUITIN-ACTIVATING ENZYME E1"/>
    <property type="match status" value="1"/>
</dbReference>
<comment type="subunit">
    <text evidence="8">Homodimer. Forms a stable heterotetrameric complex of 2 MoeB and 2 MoaD during adenylation of MoaD.</text>
</comment>
<evidence type="ECO:0000259" key="14">
    <source>
        <dbReference type="Pfam" id="PF00899"/>
    </source>
</evidence>
<evidence type="ECO:0000313" key="16">
    <source>
        <dbReference type="Proteomes" id="UP000094147"/>
    </source>
</evidence>
<proteinExistence type="inferred from homology"/>
<feature type="domain" description="THIF-type NAD/FAD binding fold" evidence="14">
    <location>
        <begin position="10"/>
        <end position="244"/>
    </location>
</feature>
<dbReference type="FunFam" id="3.40.50.720:FF:000033">
    <property type="entry name" value="Adenylyltransferase and sulfurtransferase MOCS3"/>
    <property type="match status" value="1"/>
</dbReference>
<comment type="similarity">
    <text evidence="2">Belongs to the HesA/MoeB/ThiF family.</text>
</comment>
<evidence type="ECO:0000256" key="7">
    <source>
        <dbReference type="ARBA" id="ARBA00055169"/>
    </source>
</evidence>
<evidence type="ECO:0000256" key="1">
    <source>
        <dbReference type="ARBA" id="ARBA00005046"/>
    </source>
</evidence>
<dbReference type="Pfam" id="PF00899">
    <property type="entry name" value="ThiF"/>
    <property type="match status" value="1"/>
</dbReference>
<dbReference type="GO" id="GO:0004792">
    <property type="term" value="F:thiosulfate-cyanide sulfurtransferase activity"/>
    <property type="evidence" value="ECO:0007669"/>
    <property type="project" value="TreeGrafter"/>
</dbReference>
<name>A0A1B3BAK8_9GAMM</name>
<dbReference type="EC" id="2.7.7.80" evidence="9"/>
<dbReference type="CDD" id="cd00757">
    <property type="entry name" value="ThiF_MoeB_HesA_family"/>
    <property type="match status" value="1"/>
</dbReference>
<evidence type="ECO:0000256" key="5">
    <source>
        <dbReference type="ARBA" id="ARBA00022840"/>
    </source>
</evidence>
<dbReference type="PANTHER" id="PTHR10953:SF102">
    <property type="entry name" value="ADENYLYLTRANSFERASE AND SULFURTRANSFERASE MOCS3"/>
    <property type="match status" value="1"/>
</dbReference>
<evidence type="ECO:0000256" key="8">
    <source>
        <dbReference type="ARBA" id="ARBA00063809"/>
    </source>
</evidence>
<evidence type="ECO:0000256" key="12">
    <source>
        <dbReference type="ARBA" id="ARBA00075328"/>
    </source>
</evidence>
<evidence type="ECO:0000256" key="3">
    <source>
        <dbReference type="ARBA" id="ARBA00022679"/>
    </source>
</evidence>
<evidence type="ECO:0000256" key="4">
    <source>
        <dbReference type="ARBA" id="ARBA00022741"/>
    </source>
</evidence>
<dbReference type="KEGG" id="ksd:KS2013_1110"/>
<gene>
    <name evidence="15" type="ORF">KS2013_1110</name>
</gene>
<evidence type="ECO:0000256" key="9">
    <source>
        <dbReference type="ARBA" id="ARBA00066884"/>
    </source>
</evidence>
<comment type="function">
    <text evidence="7">Catalyzes the adenylation by ATP of the carboxyl group of the C-terminal glycine of sulfur carrier protein MoaD.</text>
</comment>
<organism evidence="15 16">
    <name type="scientific">Kangiella sediminilitoris</name>
    <dbReference type="NCBI Taxonomy" id="1144748"/>
    <lineage>
        <taxon>Bacteria</taxon>
        <taxon>Pseudomonadati</taxon>
        <taxon>Pseudomonadota</taxon>
        <taxon>Gammaproteobacteria</taxon>
        <taxon>Kangiellales</taxon>
        <taxon>Kangiellaceae</taxon>
        <taxon>Kangiella</taxon>
    </lineage>
</organism>
<evidence type="ECO:0000256" key="2">
    <source>
        <dbReference type="ARBA" id="ARBA00009919"/>
    </source>
</evidence>
<keyword evidence="3" id="KW-0808">Transferase</keyword>
<dbReference type="EMBL" id="CP012418">
    <property type="protein sequence ID" value="AOE49830.1"/>
    <property type="molecule type" value="Genomic_DNA"/>
</dbReference>
<evidence type="ECO:0000256" key="11">
    <source>
        <dbReference type="ARBA" id="ARBA00075110"/>
    </source>
</evidence>
<dbReference type="GO" id="GO:0008146">
    <property type="term" value="F:sulfotransferase activity"/>
    <property type="evidence" value="ECO:0007669"/>
    <property type="project" value="TreeGrafter"/>
</dbReference>
<keyword evidence="16" id="KW-1185">Reference proteome</keyword>
<dbReference type="Proteomes" id="UP000094147">
    <property type="component" value="Chromosome"/>
</dbReference>
<dbReference type="OrthoDB" id="9804286at2"/>
<dbReference type="NCBIfam" id="NF004281">
    <property type="entry name" value="PRK05690.1"/>
    <property type="match status" value="1"/>
</dbReference>
<evidence type="ECO:0000256" key="6">
    <source>
        <dbReference type="ARBA" id="ARBA00052218"/>
    </source>
</evidence>
<dbReference type="GO" id="GO:0008641">
    <property type="term" value="F:ubiquitin-like modifier activating enzyme activity"/>
    <property type="evidence" value="ECO:0007669"/>
    <property type="project" value="InterPro"/>
</dbReference>
<comment type="pathway">
    <text evidence="1">Cofactor biosynthesis; molybdopterin biosynthesis.</text>
</comment>
<dbReference type="SUPFAM" id="SSF69572">
    <property type="entry name" value="Activating enzymes of the ubiquitin-like proteins"/>
    <property type="match status" value="1"/>
</dbReference>
<dbReference type="InterPro" id="IPR045886">
    <property type="entry name" value="ThiF/MoeB/HesA"/>
</dbReference>
<evidence type="ECO:0000256" key="13">
    <source>
        <dbReference type="ARBA" id="ARBA00078531"/>
    </source>
</evidence>
<keyword evidence="5" id="KW-0067">ATP-binding</keyword>
<sequence length="255" mass="27471">MLSQKELIQYSRQIILPEIDVEGQEKIKSSHIAIIGMGGLGSSAAMYLAAAGVGNLTIIDHDVVERSNLQRQIIHQVSGIGRQKVESAKETLQGINPDINVNVINKKATQEQLSELTGEFSFDVILDCSDNFDTRFAINRASVIGQIPLVSATAVGFKGQLAIFNLSSKSACYHCLYSAMNLPEGNCEEQGILSPVVGTMGCLQATEALKIISGLTASKESFLLAYDSISTQFKSFNVPKDPSCVDCKTNTTSYA</sequence>
<dbReference type="STRING" id="1144748.KS2013_1110"/>
<accession>A0A1B3BAK8</accession>
<keyword evidence="4" id="KW-0547">Nucleotide-binding</keyword>
<dbReference type="GO" id="GO:0005829">
    <property type="term" value="C:cytosol"/>
    <property type="evidence" value="ECO:0007669"/>
    <property type="project" value="TreeGrafter"/>
</dbReference>
<dbReference type="PATRIC" id="fig|1144748.3.peg.1122"/>
<reference evidence="16" key="1">
    <citation type="submission" date="2015-08" db="EMBL/GenBank/DDBJ databases">
        <authorList>
            <person name="Kim K.M."/>
        </authorList>
    </citation>
    <scope>NUCLEOTIDE SEQUENCE [LARGE SCALE GENOMIC DNA]</scope>
    <source>
        <strain evidence="16">KCTC 23892</strain>
    </source>
</reference>
<dbReference type="InterPro" id="IPR000594">
    <property type="entry name" value="ThiF_NAD_FAD-bd"/>
</dbReference>
<dbReference type="RefSeq" id="WP_068990934.1">
    <property type="nucleotide sequence ID" value="NZ_CP012418.1"/>
</dbReference>
<dbReference type="InterPro" id="IPR035985">
    <property type="entry name" value="Ubiquitin-activating_enz"/>
</dbReference>
<comment type="catalytic activity">
    <reaction evidence="6">
        <text>[molybdopterin-synthase sulfur-carrier protein]-C-terminal Gly-Gly + ATP + H(+) = [molybdopterin-synthase sulfur-carrier protein]-C-terminal Gly-Gly-AMP + diphosphate</text>
        <dbReference type="Rhea" id="RHEA:43616"/>
        <dbReference type="Rhea" id="RHEA-COMP:12159"/>
        <dbReference type="Rhea" id="RHEA-COMP:12202"/>
        <dbReference type="ChEBI" id="CHEBI:15378"/>
        <dbReference type="ChEBI" id="CHEBI:30616"/>
        <dbReference type="ChEBI" id="CHEBI:33019"/>
        <dbReference type="ChEBI" id="CHEBI:90618"/>
        <dbReference type="ChEBI" id="CHEBI:90778"/>
        <dbReference type="EC" id="2.7.7.80"/>
    </reaction>
</comment>
<evidence type="ECO:0000313" key="15">
    <source>
        <dbReference type="EMBL" id="AOE49830.1"/>
    </source>
</evidence>
<dbReference type="AlphaFoldDB" id="A0A1B3BAK8"/>
<dbReference type="GO" id="GO:0005524">
    <property type="term" value="F:ATP binding"/>
    <property type="evidence" value="ECO:0007669"/>
    <property type="project" value="UniProtKB-KW"/>
</dbReference>
<dbReference type="Gene3D" id="3.40.50.720">
    <property type="entry name" value="NAD(P)-binding Rossmann-like Domain"/>
    <property type="match status" value="1"/>
</dbReference>
<dbReference type="GO" id="GO:0061605">
    <property type="term" value="F:molybdopterin-synthase adenylyltransferase activity"/>
    <property type="evidence" value="ECO:0007669"/>
    <property type="project" value="UniProtKB-EC"/>
</dbReference>